<dbReference type="PROSITE" id="PS51089">
    <property type="entry name" value="HP"/>
    <property type="match status" value="1"/>
</dbReference>
<keyword evidence="4" id="KW-1185">Reference proteome</keyword>
<dbReference type="SUPFAM" id="SSF55753">
    <property type="entry name" value="Actin depolymerizing proteins"/>
    <property type="match status" value="3"/>
</dbReference>
<feature type="region of interest" description="Disordered" evidence="2">
    <location>
        <begin position="1"/>
        <end position="68"/>
    </location>
</feature>
<feature type="compositionally biased region" description="Basic and acidic residues" evidence="2">
    <location>
        <begin position="47"/>
        <end position="59"/>
    </location>
</feature>
<evidence type="ECO:0000256" key="2">
    <source>
        <dbReference type="SAM" id="MobiDB-lite"/>
    </source>
</evidence>
<dbReference type="AlphaFoldDB" id="A0AAF3F6U7"/>
<dbReference type="SMART" id="SM00153">
    <property type="entry name" value="VHP"/>
    <property type="match status" value="1"/>
</dbReference>
<dbReference type="GO" id="GO:0015629">
    <property type="term" value="C:actin cytoskeleton"/>
    <property type="evidence" value="ECO:0007669"/>
    <property type="project" value="TreeGrafter"/>
</dbReference>
<proteinExistence type="inferred from homology"/>
<dbReference type="GO" id="GO:0008154">
    <property type="term" value="P:actin polymerization or depolymerization"/>
    <property type="evidence" value="ECO:0007669"/>
    <property type="project" value="TreeGrafter"/>
</dbReference>
<dbReference type="GO" id="GO:0005737">
    <property type="term" value="C:cytoplasm"/>
    <property type="evidence" value="ECO:0007669"/>
    <property type="project" value="TreeGrafter"/>
</dbReference>
<evidence type="ECO:0000313" key="4">
    <source>
        <dbReference type="Proteomes" id="UP000887575"/>
    </source>
</evidence>
<dbReference type="SMART" id="SM00262">
    <property type="entry name" value="GEL"/>
    <property type="match status" value="2"/>
</dbReference>
<dbReference type="Gene3D" id="3.40.20.10">
    <property type="entry name" value="Severin"/>
    <property type="match status" value="4"/>
</dbReference>
<dbReference type="GO" id="GO:0051016">
    <property type="term" value="P:barbed-end actin filament capping"/>
    <property type="evidence" value="ECO:0007669"/>
    <property type="project" value="TreeGrafter"/>
</dbReference>
<dbReference type="GO" id="GO:0005546">
    <property type="term" value="F:phosphatidylinositol-4,5-bisphosphate binding"/>
    <property type="evidence" value="ECO:0007669"/>
    <property type="project" value="TreeGrafter"/>
</dbReference>
<comment type="similarity">
    <text evidence="1">Belongs to the villin/gelsolin family.</text>
</comment>
<sequence>MLSEIRSQLSESQDRWKNKTSIPSSPSRKEGLNSIQKRLAELNSSADDWRRKVRKDVSPTRKPTQKVHPLEKQTLNYEKLLTPQPSKANTLHNIDSGLNTFFSATVPLTSVTKNEGELQKEEIDLDAIQPSQRLSTPRRLVPRPGRPARRKAGTDRLKAIDVDSVHCEEDLRDHLVIEELDDDMSTPVATSARKGLQSIENYDAAKSALKQADLVSPFPDVMLIRIMGEKKVDVRLVEPKGSSVHQHGCFVLVTPKRLFLYTGSESNILEKTKGAQMTTSIIQKKDLFCTAECVERVEGSAPAFFKTLGGDSSNSSFIRPAEPFENLAASANLILRVTDDYKIQSIVKGERPRFKIFQPNETLILDFGSEIYIWSGRNARKTSGRYAKEYVNKLIKCGLGCSEIFGCDMSVKRPEWVIVRRVFQGVQDVLFASKFADWETSEMKNLFKTPISTKQIPRRDPEQDAIDLAEKIRSFEHQLPVLVLEDYEFERQTKDVITEDIAFWVLQGEELEKIQKTNVLWSDECYVVRWQYRIQLSGVRRLKDGSEVERETGRQRIAYFYWLGKWTSPKLQGLCALKLSHMDKEKSPHVRQEQGAEHPVFLELFEGKLLIRDRNLNDHLFVIRGSLSSETTLEQIKKENPLRSHAVYLEAIANKPVTLHVGAHCSEVHVSSGLRMATLLVDLKLAASGEAIARVQGDNDTSIKWIIAKKRIKAPRMFRLFDFEAEEVQSNSFHPSGVAPFPHLQKELRDSVLIDAGEVLWLWSEVTPSTHVLETGLRYWDKRVGPCTVVEKRAEPPEFVALFQEWVEWPKEEITSPDSSPPRALNECLSERRRTFTPYQLRDRDSLPPGVDLSRLHKYLTEDDFEKEFGMSPKDFSGLPQWKQVRMRKDLGLF</sequence>
<dbReference type="InterPro" id="IPR036886">
    <property type="entry name" value="Villin_headpiece_dom_sf"/>
</dbReference>
<evidence type="ECO:0000256" key="1">
    <source>
        <dbReference type="ARBA" id="ARBA00008418"/>
    </source>
</evidence>
<feature type="compositionally biased region" description="Polar residues" evidence="2">
    <location>
        <begin position="1"/>
        <end position="11"/>
    </location>
</feature>
<dbReference type="GO" id="GO:0051015">
    <property type="term" value="F:actin filament binding"/>
    <property type="evidence" value="ECO:0007669"/>
    <property type="project" value="InterPro"/>
</dbReference>
<dbReference type="Gene3D" id="1.10.950.10">
    <property type="entry name" value="Villin headpiece domain"/>
    <property type="match status" value="1"/>
</dbReference>
<evidence type="ECO:0000259" key="3">
    <source>
        <dbReference type="PROSITE" id="PS51089"/>
    </source>
</evidence>
<dbReference type="WBParaSite" id="MBELARI_LOCUS2541">
    <property type="protein sequence ID" value="MBELARI_LOCUS2541"/>
    <property type="gene ID" value="MBELARI_LOCUS2541"/>
</dbReference>
<dbReference type="InterPro" id="IPR029006">
    <property type="entry name" value="ADF-H/Gelsolin-like_dom_sf"/>
</dbReference>
<accession>A0AAF3F6U7</accession>
<dbReference type="Proteomes" id="UP000887575">
    <property type="component" value="Unassembled WGS sequence"/>
</dbReference>
<dbReference type="PANTHER" id="PTHR11977:SF45">
    <property type="entry name" value="SUPERVILLIN"/>
    <property type="match status" value="1"/>
</dbReference>
<dbReference type="InterPro" id="IPR007123">
    <property type="entry name" value="Gelsolin-like_dom"/>
</dbReference>
<reference evidence="5" key="1">
    <citation type="submission" date="2024-02" db="UniProtKB">
        <authorList>
            <consortium name="WormBaseParasite"/>
        </authorList>
    </citation>
    <scope>IDENTIFICATION</scope>
</reference>
<dbReference type="SUPFAM" id="SSF47050">
    <property type="entry name" value="VHP, Villin headpiece domain"/>
    <property type="match status" value="1"/>
</dbReference>
<feature type="domain" description="HP" evidence="3">
    <location>
        <begin position="830"/>
        <end position="894"/>
    </location>
</feature>
<name>A0AAF3F6U7_9BILA</name>
<dbReference type="Pfam" id="PF00626">
    <property type="entry name" value="Gelsolin"/>
    <property type="match status" value="1"/>
</dbReference>
<dbReference type="Pfam" id="PF02209">
    <property type="entry name" value="VHP"/>
    <property type="match status" value="1"/>
</dbReference>
<protein>
    <submittedName>
        <fullName evidence="5">HP domain-containing protein</fullName>
    </submittedName>
</protein>
<evidence type="ECO:0000313" key="5">
    <source>
        <dbReference type="WBParaSite" id="MBELARI_LOCUS2541"/>
    </source>
</evidence>
<dbReference type="PANTHER" id="PTHR11977">
    <property type="entry name" value="VILLIN"/>
    <property type="match status" value="1"/>
</dbReference>
<organism evidence="4 5">
    <name type="scientific">Mesorhabditis belari</name>
    <dbReference type="NCBI Taxonomy" id="2138241"/>
    <lineage>
        <taxon>Eukaryota</taxon>
        <taxon>Metazoa</taxon>
        <taxon>Ecdysozoa</taxon>
        <taxon>Nematoda</taxon>
        <taxon>Chromadorea</taxon>
        <taxon>Rhabditida</taxon>
        <taxon>Rhabditina</taxon>
        <taxon>Rhabditomorpha</taxon>
        <taxon>Rhabditoidea</taxon>
        <taxon>Rhabditidae</taxon>
        <taxon>Mesorhabditinae</taxon>
        <taxon>Mesorhabditis</taxon>
    </lineage>
</organism>
<dbReference type="InterPro" id="IPR003128">
    <property type="entry name" value="Villin_headpiece"/>
</dbReference>
<dbReference type="GO" id="GO:0051014">
    <property type="term" value="P:actin filament severing"/>
    <property type="evidence" value="ECO:0007669"/>
    <property type="project" value="TreeGrafter"/>
</dbReference>
<dbReference type="InterPro" id="IPR007122">
    <property type="entry name" value="Villin/Gelsolin"/>
</dbReference>